<accession>A0A0C9V424</accession>
<dbReference type="OrthoDB" id="6513042at2759"/>
<gene>
    <name evidence="1" type="ORF">M422DRAFT_255284</name>
</gene>
<dbReference type="SUPFAM" id="SSF52540">
    <property type="entry name" value="P-loop containing nucleoside triphosphate hydrolases"/>
    <property type="match status" value="1"/>
</dbReference>
<dbReference type="HOGENOM" id="CLU_1644803_0_0_1"/>
<organism evidence="1 2">
    <name type="scientific">Sphaerobolus stellatus (strain SS14)</name>
    <dbReference type="NCBI Taxonomy" id="990650"/>
    <lineage>
        <taxon>Eukaryota</taxon>
        <taxon>Fungi</taxon>
        <taxon>Dikarya</taxon>
        <taxon>Basidiomycota</taxon>
        <taxon>Agaricomycotina</taxon>
        <taxon>Agaricomycetes</taxon>
        <taxon>Phallomycetidae</taxon>
        <taxon>Geastrales</taxon>
        <taxon>Sphaerobolaceae</taxon>
        <taxon>Sphaerobolus</taxon>
    </lineage>
</organism>
<evidence type="ECO:0000313" key="1">
    <source>
        <dbReference type="EMBL" id="KIJ41669.1"/>
    </source>
</evidence>
<protein>
    <submittedName>
        <fullName evidence="1">Uncharacterized protein</fullName>
    </submittedName>
</protein>
<dbReference type="InterPro" id="IPR027417">
    <property type="entry name" value="P-loop_NTPase"/>
</dbReference>
<evidence type="ECO:0000313" key="2">
    <source>
        <dbReference type="Proteomes" id="UP000054279"/>
    </source>
</evidence>
<proteinExistence type="predicted"/>
<name>A0A0C9V424_SPHS4</name>
<sequence>MLSNHSLDNAGAFSVVPMETLVIDEASQINAFEYRHLFAKFEDLKKVCFFGDPNQLPPYGAEKVEAMSSIFDIKHIQEQVFFLNIQCRSSLAAFEPSLTYLITDRMPTPIGQFISTYVYGGRLLSQHKVHSKKCLAFIHADGIEESSGKSRRVSAFLRVIQ</sequence>
<dbReference type="AlphaFoldDB" id="A0A0C9V424"/>
<dbReference type="Gene3D" id="3.40.50.300">
    <property type="entry name" value="P-loop containing nucleotide triphosphate hydrolases"/>
    <property type="match status" value="1"/>
</dbReference>
<dbReference type="Pfam" id="PF13245">
    <property type="entry name" value="AAA_19"/>
    <property type="match status" value="1"/>
</dbReference>
<dbReference type="EMBL" id="KN837135">
    <property type="protein sequence ID" value="KIJ41669.1"/>
    <property type="molecule type" value="Genomic_DNA"/>
</dbReference>
<keyword evidence="2" id="KW-1185">Reference proteome</keyword>
<dbReference type="Proteomes" id="UP000054279">
    <property type="component" value="Unassembled WGS sequence"/>
</dbReference>
<reference evidence="1 2" key="1">
    <citation type="submission" date="2014-06" db="EMBL/GenBank/DDBJ databases">
        <title>Evolutionary Origins and Diversification of the Mycorrhizal Mutualists.</title>
        <authorList>
            <consortium name="DOE Joint Genome Institute"/>
            <consortium name="Mycorrhizal Genomics Consortium"/>
            <person name="Kohler A."/>
            <person name="Kuo A."/>
            <person name="Nagy L.G."/>
            <person name="Floudas D."/>
            <person name="Copeland A."/>
            <person name="Barry K.W."/>
            <person name="Cichocki N."/>
            <person name="Veneault-Fourrey C."/>
            <person name="LaButti K."/>
            <person name="Lindquist E.A."/>
            <person name="Lipzen A."/>
            <person name="Lundell T."/>
            <person name="Morin E."/>
            <person name="Murat C."/>
            <person name="Riley R."/>
            <person name="Ohm R."/>
            <person name="Sun H."/>
            <person name="Tunlid A."/>
            <person name="Henrissat B."/>
            <person name="Grigoriev I.V."/>
            <person name="Hibbett D.S."/>
            <person name="Martin F."/>
        </authorList>
    </citation>
    <scope>NUCLEOTIDE SEQUENCE [LARGE SCALE GENOMIC DNA]</scope>
    <source>
        <strain evidence="1 2">SS14</strain>
    </source>
</reference>